<dbReference type="InterPro" id="IPR002123">
    <property type="entry name" value="Plipid/glycerol_acylTrfase"/>
</dbReference>
<dbReference type="AlphaFoldDB" id="A0A6J6H659"/>
<proteinExistence type="predicted"/>
<dbReference type="GO" id="GO:0003841">
    <property type="term" value="F:1-acylglycerol-3-phosphate O-acyltransferase activity"/>
    <property type="evidence" value="ECO:0007669"/>
    <property type="project" value="TreeGrafter"/>
</dbReference>
<accession>A0A6J6H659</accession>
<gene>
    <name evidence="4" type="ORF">UFOPK1820_01236</name>
</gene>
<dbReference type="CDD" id="cd07989">
    <property type="entry name" value="LPLAT_AGPAT-like"/>
    <property type="match status" value="1"/>
</dbReference>
<evidence type="ECO:0000256" key="1">
    <source>
        <dbReference type="ARBA" id="ARBA00022679"/>
    </source>
</evidence>
<feature type="domain" description="Phospholipid/glycerol acyltransferase" evidence="3">
    <location>
        <begin position="116"/>
        <end position="234"/>
    </location>
</feature>
<name>A0A6J6H659_9ZZZZ</name>
<dbReference type="PANTHER" id="PTHR10434">
    <property type="entry name" value="1-ACYL-SN-GLYCEROL-3-PHOSPHATE ACYLTRANSFERASE"/>
    <property type="match status" value="1"/>
</dbReference>
<evidence type="ECO:0000256" key="2">
    <source>
        <dbReference type="ARBA" id="ARBA00023315"/>
    </source>
</evidence>
<sequence length="341" mass="38291">MARRDDAPWKPSNLAKAARLGEWAERITHPIAKRTYRQGFPYLPPTVPLGMDVPHKPAKLGADYETSWARKAPAKFVRRGIVNGPMRLVIKGITSPKVYGTDRLSDLQRLDDPPPLIFTPNHHSHLDTAVMVITVPEPWRSKLVVAAAADYFFDKRWKAMMASLSLNAIPIDREVTGRKSSEMIKELIDDGWSLMIYPEGGRSPDGWGQDFKGGAAYLSARTGAAVVPVFIDGTGALFGKGMKRPKLGTTKVVFGQPIRALEEENTRRFSARIEAAVAELGDESLTDFWTARQRSARKENTKLTGPEYTGWRRQWALSERREMGTAGLRRRQKRRWPDLGN</sequence>
<dbReference type="Pfam" id="PF01553">
    <property type="entry name" value="Acyltransferase"/>
    <property type="match status" value="1"/>
</dbReference>
<evidence type="ECO:0000259" key="3">
    <source>
        <dbReference type="SMART" id="SM00563"/>
    </source>
</evidence>
<evidence type="ECO:0000313" key="4">
    <source>
        <dbReference type="EMBL" id="CAB4609127.1"/>
    </source>
</evidence>
<dbReference type="PANTHER" id="PTHR10434:SF11">
    <property type="entry name" value="1-ACYL-SN-GLYCEROL-3-PHOSPHATE ACYLTRANSFERASE"/>
    <property type="match status" value="1"/>
</dbReference>
<dbReference type="SMART" id="SM00563">
    <property type="entry name" value="PlsC"/>
    <property type="match status" value="1"/>
</dbReference>
<organism evidence="4">
    <name type="scientific">freshwater metagenome</name>
    <dbReference type="NCBI Taxonomy" id="449393"/>
    <lineage>
        <taxon>unclassified sequences</taxon>
        <taxon>metagenomes</taxon>
        <taxon>ecological metagenomes</taxon>
    </lineage>
</organism>
<protein>
    <submittedName>
        <fullName evidence="4">Unannotated protein</fullName>
    </submittedName>
</protein>
<keyword evidence="2" id="KW-0012">Acyltransferase</keyword>
<dbReference type="EMBL" id="CAEZUK010000237">
    <property type="protein sequence ID" value="CAB4609127.1"/>
    <property type="molecule type" value="Genomic_DNA"/>
</dbReference>
<reference evidence="4" key="1">
    <citation type="submission" date="2020-05" db="EMBL/GenBank/DDBJ databases">
        <authorList>
            <person name="Chiriac C."/>
            <person name="Salcher M."/>
            <person name="Ghai R."/>
            <person name="Kavagutti S V."/>
        </authorList>
    </citation>
    <scope>NUCLEOTIDE SEQUENCE</scope>
</reference>
<keyword evidence="1" id="KW-0808">Transferase</keyword>
<dbReference type="GO" id="GO:0006654">
    <property type="term" value="P:phosphatidic acid biosynthetic process"/>
    <property type="evidence" value="ECO:0007669"/>
    <property type="project" value="TreeGrafter"/>
</dbReference>
<dbReference type="SUPFAM" id="SSF69593">
    <property type="entry name" value="Glycerol-3-phosphate (1)-acyltransferase"/>
    <property type="match status" value="1"/>
</dbReference>